<dbReference type="Pfam" id="PF08808">
    <property type="entry name" value="RES"/>
    <property type="match status" value="1"/>
</dbReference>
<accession>A0A1W1I3F9</accession>
<dbReference type="InterPro" id="IPR014914">
    <property type="entry name" value="RES_dom"/>
</dbReference>
<sequence>MKCCPECFGDRGLRHNIFPLLATEKGACSFCTMENQALLNPKQLQDYFELLVSAYRPDANGKLLVHWFRNDWGLFMNPIMNDAKAKELLGEVLDDGDIVRKPFLPSEIVDKDRLSEWEKLREELMYRNRFFPDVELDEERLKNLLSHLSVTAGEVPDVWYRARIKTEDVPFPIEKMGAPDKRIAGHGRANPAGIPYLYLGSNPKTAVSEIRPHTGEKACVADFRTPAPPELKLVDLRQPRRTVSPFLLAEALDIQKMRNDLPFLERLGLELTTPVLPQAAAVDYTPSQFLCEFIKQCGYDGVIYRSSVSDGMNLALFYPEKAQPGSVVDYTVTSVTVAVAETGSL</sequence>
<protein>
    <recommendedName>
        <fullName evidence="1">RES domain-containing protein</fullName>
    </recommendedName>
</protein>
<reference evidence="2 3" key="1">
    <citation type="submission" date="2017-03" db="EMBL/GenBank/DDBJ databases">
        <authorList>
            <person name="Afonso C.L."/>
            <person name="Miller P.J."/>
            <person name="Scott M.A."/>
            <person name="Spackman E."/>
            <person name="Goraichik I."/>
            <person name="Dimitrov K.M."/>
            <person name="Suarez D.L."/>
            <person name="Swayne D.E."/>
        </authorList>
    </citation>
    <scope>NUCLEOTIDE SEQUENCE [LARGE SCALE GENOMIC DNA]</scope>
    <source>
        <strain evidence="2">Genome sequencing of Nitrospira japonica strain NJ11</strain>
    </source>
</reference>
<dbReference type="Proteomes" id="UP000192042">
    <property type="component" value="Chromosome I"/>
</dbReference>
<keyword evidence="3" id="KW-1185">Reference proteome</keyword>
<proteinExistence type="predicted"/>
<organism evidence="2 3">
    <name type="scientific">Nitrospira japonica</name>
    <dbReference type="NCBI Taxonomy" id="1325564"/>
    <lineage>
        <taxon>Bacteria</taxon>
        <taxon>Pseudomonadati</taxon>
        <taxon>Nitrospirota</taxon>
        <taxon>Nitrospiria</taxon>
        <taxon>Nitrospirales</taxon>
        <taxon>Nitrospiraceae</taxon>
        <taxon>Nitrospira</taxon>
    </lineage>
</organism>
<feature type="domain" description="RES" evidence="1">
    <location>
        <begin position="172"/>
        <end position="329"/>
    </location>
</feature>
<name>A0A1W1I3F9_9BACT</name>
<dbReference type="AlphaFoldDB" id="A0A1W1I3F9"/>
<dbReference type="EMBL" id="LT828648">
    <property type="protein sequence ID" value="SLM47419.1"/>
    <property type="molecule type" value="Genomic_DNA"/>
</dbReference>
<dbReference type="STRING" id="1325564.NSJP_1247"/>
<dbReference type="RefSeq" id="WP_080885956.1">
    <property type="nucleotide sequence ID" value="NZ_LT828648.1"/>
</dbReference>
<evidence type="ECO:0000313" key="3">
    <source>
        <dbReference type="Proteomes" id="UP000192042"/>
    </source>
</evidence>
<gene>
    <name evidence="2" type="ORF">NSJP_1247</name>
</gene>
<evidence type="ECO:0000259" key="1">
    <source>
        <dbReference type="SMART" id="SM00953"/>
    </source>
</evidence>
<dbReference type="KEGG" id="nja:NSJP_1247"/>
<evidence type="ECO:0000313" key="2">
    <source>
        <dbReference type="EMBL" id="SLM47419.1"/>
    </source>
</evidence>
<dbReference type="SMART" id="SM00953">
    <property type="entry name" value="RES"/>
    <property type="match status" value="1"/>
</dbReference>